<name>A0ABW4RC75_9RHOB</name>
<organism evidence="5 6">
    <name type="scientific">Paracoccus pacificus</name>
    <dbReference type="NCBI Taxonomy" id="1463598"/>
    <lineage>
        <taxon>Bacteria</taxon>
        <taxon>Pseudomonadati</taxon>
        <taxon>Pseudomonadota</taxon>
        <taxon>Alphaproteobacteria</taxon>
        <taxon>Rhodobacterales</taxon>
        <taxon>Paracoccaceae</taxon>
        <taxon>Paracoccus</taxon>
    </lineage>
</organism>
<dbReference type="CDD" id="cd07377">
    <property type="entry name" value="WHTH_GntR"/>
    <property type="match status" value="1"/>
</dbReference>
<sequence length="233" mass="25866">MTGVRTQPKARAIADSVHRRIVDRIWRPGDQIPHEAELAVEFGASRATVNKAMQLLADQGLIERRRKAGTRVAINPAVRATLSIPVVREQVEANGQDYHHVVLERIEAIPPREVLDRMGAGDARMVRLQTLHLADDLPFAFEDRWVNPGGAAGLAEADFTGISVNEWLVRYFPYSRGLLEVGSESASPRDARILRVDAGTSLLVLHRTTWNGDVPITDVRVAHAPGYRMRTAF</sequence>
<dbReference type="InterPro" id="IPR050679">
    <property type="entry name" value="Bact_HTH_transcr_reg"/>
</dbReference>
<protein>
    <submittedName>
        <fullName evidence="5">GntR family transcriptional regulator</fullName>
    </submittedName>
</protein>
<dbReference type="Proteomes" id="UP001597213">
    <property type="component" value="Unassembled WGS sequence"/>
</dbReference>
<dbReference type="InterPro" id="IPR036390">
    <property type="entry name" value="WH_DNA-bd_sf"/>
</dbReference>
<dbReference type="Gene3D" id="1.10.10.10">
    <property type="entry name" value="Winged helix-like DNA-binding domain superfamily/Winged helix DNA-binding domain"/>
    <property type="match status" value="1"/>
</dbReference>
<dbReference type="PANTHER" id="PTHR44846:SF16">
    <property type="entry name" value="TRANSCRIPTIONAL REGULATOR PHNF-RELATED"/>
    <property type="match status" value="1"/>
</dbReference>
<dbReference type="PROSITE" id="PS50949">
    <property type="entry name" value="HTH_GNTR"/>
    <property type="match status" value="1"/>
</dbReference>
<dbReference type="RefSeq" id="WP_379144652.1">
    <property type="nucleotide sequence ID" value="NZ_JBHUEN010000046.1"/>
</dbReference>
<dbReference type="InterPro" id="IPR036388">
    <property type="entry name" value="WH-like_DNA-bd_sf"/>
</dbReference>
<comment type="caution">
    <text evidence="5">The sequence shown here is derived from an EMBL/GenBank/DDBJ whole genome shotgun (WGS) entry which is preliminary data.</text>
</comment>
<dbReference type="Pfam" id="PF07702">
    <property type="entry name" value="UTRA"/>
    <property type="match status" value="1"/>
</dbReference>
<feature type="domain" description="HTH gntR-type" evidence="4">
    <location>
        <begin position="7"/>
        <end position="75"/>
    </location>
</feature>
<dbReference type="SMART" id="SM00345">
    <property type="entry name" value="HTH_GNTR"/>
    <property type="match status" value="1"/>
</dbReference>
<evidence type="ECO:0000313" key="5">
    <source>
        <dbReference type="EMBL" id="MFD1883350.1"/>
    </source>
</evidence>
<dbReference type="InterPro" id="IPR011663">
    <property type="entry name" value="UTRA"/>
</dbReference>
<dbReference type="SMART" id="SM00866">
    <property type="entry name" value="UTRA"/>
    <property type="match status" value="1"/>
</dbReference>
<dbReference type="SUPFAM" id="SSF64288">
    <property type="entry name" value="Chorismate lyase-like"/>
    <property type="match status" value="1"/>
</dbReference>
<keyword evidence="6" id="KW-1185">Reference proteome</keyword>
<keyword evidence="1" id="KW-0805">Transcription regulation</keyword>
<dbReference type="PANTHER" id="PTHR44846">
    <property type="entry name" value="MANNOSYL-D-GLYCERATE TRANSPORT/METABOLISM SYSTEM REPRESSOR MNGR-RELATED"/>
    <property type="match status" value="1"/>
</dbReference>
<evidence type="ECO:0000256" key="1">
    <source>
        <dbReference type="ARBA" id="ARBA00023015"/>
    </source>
</evidence>
<dbReference type="Pfam" id="PF00392">
    <property type="entry name" value="GntR"/>
    <property type="match status" value="1"/>
</dbReference>
<evidence type="ECO:0000256" key="3">
    <source>
        <dbReference type="ARBA" id="ARBA00023163"/>
    </source>
</evidence>
<evidence type="ECO:0000259" key="4">
    <source>
        <dbReference type="PROSITE" id="PS50949"/>
    </source>
</evidence>
<keyword evidence="3" id="KW-0804">Transcription</keyword>
<dbReference type="PRINTS" id="PR00035">
    <property type="entry name" value="HTHGNTR"/>
</dbReference>
<dbReference type="EMBL" id="JBHUEN010000046">
    <property type="protein sequence ID" value="MFD1883350.1"/>
    <property type="molecule type" value="Genomic_DNA"/>
</dbReference>
<dbReference type="InterPro" id="IPR028978">
    <property type="entry name" value="Chorismate_lyase_/UTRA_dom_sf"/>
</dbReference>
<reference evidence="6" key="1">
    <citation type="journal article" date="2019" name="Int. J. Syst. Evol. Microbiol.">
        <title>The Global Catalogue of Microorganisms (GCM) 10K type strain sequencing project: providing services to taxonomists for standard genome sequencing and annotation.</title>
        <authorList>
            <consortium name="The Broad Institute Genomics Platform"/>
            <consortium name="The Broad Institute Genome Sequencing Center for Infectious Disease"/>
            <person name="Wu L."/>
            <person name="Ma J."/>
        </authorList>
    </citation>
    <scope>NUCLEOTIDE SEQUENCE [LARGE SCALE GENOMIC DNA]</scope>
    <source>
        <strain evidence="6">CCUG 56029</strain>
    </source>
</reference>
<accession>A0ABW4RC75</accession>
<evidence type="ECO:0000313" key="6">
    <source>
        <dbReference type="Proteomes" id="UP001597213"/>
    </source>
</evidence>
<dbReference type="SUPFAM" id="SSF46785">
    <property type="entry name" value="Winged helix' DNA-binding domain"/>
    <property type="match status" value="1"/>
</dbReference>
<keyword evidence="2" id="KW-0238">DNA-binding</keyword>
<gene>
    <name evidence="5" type="ORF">ACFSCT_16670</name>
</gene>
<dbReference type="Gene3D" id="3.40.1410.10">
    <property type="entry name" value="Chorismate lyase-like"/>
    <property type="match status" value="1"/>
</dbReference>
<evidence type="ECO:0000256" key="2">
    <source>
        <dbReference type="ARBA" id="ARBA00023125"/>
    </source>
</evidence>
<proteinExistence type="predicted"/>
<dbReference type="InterPro" id="IPR000524">
    <property type="entry name" value="Tscrpt_reg_HTH_GntR"/>
</dbReference>